<protein>
    <submittedName>
        <fullName evidence="2">Uncharacterized protein</fullName>
    </submittedName>
</protein>
<name>A0ABT4H681_PAEAL</name>
<dbReference type="Proteomes" id="UP001527181">
    <property type="component" value="Unassembled WGS sequence"/>
</dbReference>
<gene>
    <name evidence="2" type="ORF">M5X12_26885</name>
</gene>
<feature type="region of interest" description="Disordered" evidence="1">
    <location>
        <begin position="77"/>
        <end position="109"/>
    </location>
</feature>
<organism evidence="2 3">
    <name type="scientific">Paenibacillus alvei</name>
    <name type="common">Bacillus alvei</name>
    <dbReference type="NCBI Taxonomy" id="44250"/>
    <lineage>
        <taxon>Bacteria</taxon>
        <taxon>Bacillati</taxon>
        <taxon>Bacillota</taxon>
        <taxon>Bacilli</taxon>
        <taxon>Bacillales</taxon>
        <taxon>Paenibacillaceae</taxon>
        <taxon>Paenibacillus</taxon>
    </lineage>
</organism>
<evidence type="ECO:0000313" key="2">
    <source>
        <dbReference type="EMBL" id="MCY9764136.1"/>
    </source>
</evidence>
<evidence type="ECO:0000256" key="1">
    <source>
        <dbReference type="SAM" id="MobiDB-lite"/>
    </source>
</evidence>
<dbReference type="RefSeq" id="WP_268600522.1">
    <property type="nucleotide sequence ID" value="NZ_JAMDNP010000075.1"/>
</dbReference>
<accession>A0ABT4H681</accession>
<evidence type="ECO:0000313" key="3">
    <source>
        <dbReference type="Proteomes" id="UP001527181"/>
    </source>
</evidence>
<comment type="caution">
    <text evidence="2">The sequence shown here is derived from an EMBL/GenBank/DDBJ whole genome shotgun (WGS) entry which is preliminary data.</text>
</comment>
<sequence length="109" mass="13020">MEIGRRIFYDIVTGEKIVNTGERSGNVFKTTVEHDIKIYQDLSERQWDSFDFIELEYGQYNRDFEARYEYRVNPKTKEIEFSYPDPDQPEPEKPATRSDIVPEETETNK</sequence>
<keyword evidence="3" id="KW-1185">Reference proteome</keyword>
<reference evidence="2 3" key="1">
    <citation type="submission" date="2022-05" db="EMBL/GenBank/DDBJ databases">
        <title>Genome Sequencing of Bee-Associated Microbes.</title>
        <authorList>
            <person name="Dunlap C."/>
        </authorList>
    </citation>
    <scope>NUCLEOTIDE SEQUENCE [LARGE SCALE GENOMIC DNA]</scope>
    <source>
        <strain evidence="2 3">NRRL B-04010</strain>
    </source>
</reference>
<proteinExistence type="predicted"/>
<dbReference type="EMBL" id="JAMDNP010000075">
    <property type="protein sequence ID" value="MCY9764136.1"/>
    <property type="molecule type" value="Genomic_DNA"/>
</dbReference>